<protein>
    <submittedName>
        <fullName evidence="1">Uncharacterized protein</fullName>
    </submittedName>
</protein>
<reference evidence="1" key="1">
    <citation type="submission" date="2018-05" db="EMBL/GenBank/DDBJ databases">
        <title>Draft genome of Mucuna pruriens seed.</title>
        <authorList>
            <person name="Nnadi N.E."/>
            <person name="Vos R."/>
            <person name="Hasami M.H."/>
            <person name="Devisetty U.K."/>
            <person name="Aguiy J.C."/>
        </authorList>
    </citation>
    <scope>NUCLEOTIDE SEQUENCE [LARGE SCALE GENOMIC DNA]</scope>
    <source>
        <strain evidence="1">JCA_2017</strain>
    </source>
</reference>
<sequence length="199" mass="22020">MKASLCSGGQVYHIMGAARFHDLASNSQQFGVREFIASKVVNEVVATDHKRLENKITGLTSPVRQLAIGQQHISPLVRVYDICASIEHPTNACPILQEIELNSVGVIDIVGVNVVRVMKVAEVQPPLPSIVQPSIVQPLHPLVITANKLQPEQKERLLQVLRKHRKAIGWTLADLPGINPSICMHRILLEEKARPLRQP</sequence>
<proteinExistence type="predicted"/>
<keyword evidence="2" id="KW-1185">Reference proteome</keyword>
<dbReference type="AlphaFoldDB" id="A0A371GXD1"/>
<dbReference type="Proteomes" id="UP000257109">
    <property type="component" value="Unassembled WGS sequence"/>
</dbReference>
<organism evidence="1 2">
    <name type="scientific">Mucuna pruriens</name>
    <name type="common">Velvet bean</name>
    <name type="synonym">Dolichos pruriens</name>
    <dbReference type="NCBI Taxonomy" id="157652"/>
    <lineage>
        <taxon>Eukaryota</taxon>
        <taxon>Viridiplantae</taxon>
        <taxon>Streptophyta</taxon>
        <taxon>Embryophyta</taxon>
        <taxon>Tracheophyta</taxon>
        <taxon>Spermatophyta</taxon>
        <taxon>Magnoliopsida</taxon>
        <taxon>eudicotyledons</taxon>
        <taxon>Gunneridae</taxon>
        <taxon>Pentapetalae</taxon>
        <taxon>rosids</taxon>
        <taxon>fabids</taxon>
        <taxon>Fabales</taxon>
        <taxon>Fabaceae</taxon>
        <taxon>Papilionoideae</taxon>
        <taxon>50 kb inversion clade</taxon>
        <taxon>NPAAA clade</taxon>
        <taxon>indigoferoid/millettioid clade</taxon>
        <taxon>Phaseoleae</taxon>
        <taxon>Mucuna</taxon>
    </lineage>
</organism>
<gene>
    <name evidence="1" type="ORF">CR513_22363</name>
</gene>
<name>A0A371GXD1_MUCPR</name>
<dbReference type="OrthoDB" id="1752182at2759"/>
<feature type="non-terminal residue" evidence="1">
    <location>
        <position position="1"/>
    </location>
</feature>
<dbReference type="EMBL" id="QJKJ01004192">
    <property type="protein sequence ID" value="RDX95149.1"/>
    <property type="molecule type" value="Genomic_DNA"/>
</dbReference>
<evidence type="ECO:0000313" key="1">
    <source>
        <dbReference type="EMBL" id="RDX95149.1"/>
    </source>
</evidence>
<comment type="caution">
    <text evidence="1">The sequence shown here is derived from an EMBL/GenBank/DDBJ whole genome shotgun (WGS) entry which is preliminary data.</text>
</comment>
<evidence type="ECO:0000313" key="2">
    <source>
        <dbReference type="Proteomes" id="UP000257109"/>
    </source>
</evidence>
<accession>A0A371GXD1</accession>